<organism evidence="1 2">
    <name type="scientific">Endocarpon pusillum</name>
    <dbReference type="NCBI Taxonomy" id="364733"/>
    <lineage>
        <taxon>Eukaryota</taxon>
        <taxon>Fungi</taxon>
        <taxon>Dikarya</taxon>
        <taxon>Ascomycota</taxon>
        <taxon>Pezizomycotina</taxon>
        <taxon>Eurotiomycetes</taxon>
        <taxon>Chaetothyriomycetidae</taxon>
        <taxon>Verrucariales</taxon>
        <taxon>Verrucariaceae</taxon>
        <taxon>Endocarpon</taxon>
    </lineage>
</organism>
<proteinExistence type="predicted"/>
<keyword evidence="2" id="KW-1185">Reference proteome</keyword>
<gene>
    <name evidence="1" type="ORF">GJ744_000016</name>
</gene>
<name>A0A8H7AW46_9EURO</name>
<dbReference type="Proteomes" id="UP000606974">
    <property type="component" value="Unassembled WGS sequence"/>
</dbReference>
<evidence type="ECO:0000313" key="2">
    <source>
        <dbReference type="Proteomes" id="UP000606974"/>
    </source>
</evidence>
<protein>
    <submittedName>
        <fullName evidence="1">Uncharacterized protein</fullName>
    </submittedName>
</protein>
<dbReference type="AlphaFoldDB" id="A0A8H7AW46"/>
<reference evidence="1" key="1">
    <citation type="submission" date="2020-02" db="EMBL/GenBank/DDBJ databases">
        <authorList>
            <person name="Palmer J.M."/>
        </authorList>
    </citation>
    <scope>NUCLEOTIDE SEQUENCE</scope>
    <source>
        <strain evidence="1">EPUS1.4</strain>
        <tissue evidence="1">Thallus</tissue>
    </source>
</reference>
<dbReference type="EMBL" id="JAACFV010000001">
    <property type="protein sequence ID" value="KAF7514246.1"/>
    <property type="molecule type" value="Genomic_DNA"/>
</dbReference>
<comment type="caution">
    <text evidence="1">The sequence shown here is derived from an EMBL/GenBank/DDBJ whole genome shotgun (WGS) entry which is preliminary data.</text>
</comment>
<accession>A0A8H7AW46</accession>
<evidence type="ECO:0000313" key="1">
    <source>
        <dbReference type="EMBL" id="KAF7514246.1"/>
    </source>
</evidence>
<sequence>MSRSVEYLIDKPAVPPPTALRNQKRHKLSALLFSLEASPRNILELVSIPTRRDACHLPLHPYKIGKVPNLESASNASRLPTT</sequence>